<gene>
    <name evidence="2" type="ORF">S06H3_14297</name>
</gene>
<comment type="caution">
    <text evidence="2">The sequence shown here is derived from an EMBL/GenBank/DDBJ whole genome shotgun (WGS) entry which is preliminary data.</text>
</comment>
<evidence type="ECO:0000259" key="1">
    <source>
        <dbReference type="Pfam" id="PF01863"/>
    </source>
</evidence>
<dbReference type="InterPro" id="IPR053136">
    <property type="entry name" value="UTP_pyrophosphatase-like"/>
</dbReference>
<feature type="domain" description="YgjP-like metallopeptidase" evidence="1">
    <location>
        <begin position="33"/>
        <end position="144"/>
    </location>
</feature>
<protein>
    <recommendedName>
        <fullName evidence="1">YgjP-like metallopeptidase domain-containing protein</fullName>
    </recommendedName>
</protein>
<dbReference type="Pfam" id="PF01863">
    <property type="entry name" value="YgjP-like"/>
    <property type="match status" value="1"/>
</dbReference>
<reference evidence="2" key="1">
    <citation type="journal article" date="2014" name="Front. Microbiol.">
        <title>High frequency of phylogenetically diverse reductive dehalogenase-homologous genes in deep subseafloor sedimentary metagenomes.</title>
        <authorList>
            <person name="Kawai M."/>
            <person name="Futagami T."/>
            <person name="Toyoda A."/>
            <person name="Takaki Y."/>
            <person name="Nishi S."/>
            <person name="Hori S."/>
            <person name="Arai W."/>
            <person name="Tsubouchi T."/>
            <person name="Morono Y."/>
            <person name="Uchiyama I."/>
            <person name="Ito T."/>
            <person name="Fujiyama A."/>
            <person name="Inagaki F."/>
            <person name="Takami H."/>
        </authorList>
    </citation>
    <scope>NUCLEOTIDE SEQUENCE</scope>
    <source>
        <strain evidence="2">Expedition CK06-06</strain>
    </source>
</reference>
<organism evidence="2">
    <name type="scientific">marine sediment metagenome</name>
    <dbReference type="NCBI Taxonomy" id="412755"/>
    <lineage>
        <taxon>unclassified sequences</taxon>
        <taxon>metagenomes</taxon>
        <taxon>ecological metagenomes</taxon>
    </lineage>
</organism>
<dbReference type="CDD" id="cd07344">
    <property type="entry name" value="M48_yhfN_like"/>
    <property type="match status" value="1"/>
</dbReference>
<dbReference type="EMBL" id="BARV01006989">
    <property type="protein sequence ID" value="GAI18138.1"/>
    <property type="molecule type" value="Genomic_DNA"/>
</dbReference>
<evidence type="ECO:0000313" key="2">
    <source>
        <dbReference type="EMBL" id="GAI18138.1"/>
    </source>
</evidence>
<proteinExistence type="predicted"/>
<dbReference type="AlphaFoldDB" id="X1LGC0"/>
<dbReference type="PANTHER" id="PTHR30399">
    <property type="entry name" value="UNCHARACTERIZED PROTEIN YGJP"/>
    <property type="match status" value="1"/>
</dbReference>
<accession>X1LGC0</accession>
<dbReference type="PANTHER" id="PTHR30399:SF1">
    <property type="entry name" value="UTP PYROPHOSPHATASE"/>
    <property type="match status" value="1"/>
</dbReference>
<name>X1LGC0_9ZZZZ</name>
<sequence length="150" mass="17579">MPFRVSFNKALEFVQLKKPWIQKHLAIITRHETENRALADLSATIDRVKARRHLTGRLNRLAKEHGFTFNRVSIRSQKTRWGSCSRNNNISLNMKLVLLSEALVDYVILHELVHTRIHNHSKDFWLELDKYVGNSKAMASRLRKYGYSLP</sequence>
<dbReference type="InterPro" id="IPR002725">
    <property type="entry name" value="YgjP-like_metallopeptidase"/>
</dbReference>
<dbReference type="Gene3D" id="3.30.2010.10">
    <property type="entry name" value="Metalloproteases ('zincins'), catalytic domain"/>
    <property type="match status" value="1"/>
</dbReference>